<feature type="compositionally biased region" description="Low complexity" evidence="4">
    <location>
        <begin position="222"/>
        <end position="235"/>
    </location>
</feature>
<sequence>MKNRVIGIDLGNYNVVVSILKDGVIDIVETPLGQSSFRSSIAVIKNEIKAGVDASVSQVWRLPECCYFGIERLLEQNIFEVEIDSYKYNKEVLLIYFFKMIQTVSQADLCILTLPLNIPEEKKSSIKNILELSGMRCLQIVSPSVCVSLYLWSYFPQIGEYILVLDVGESQSSCYAIKKESLGVSIIVEDSIPIGGANYTEVIYKKVEEILKERGYDFKDSFSTSKSLDSTSDSSFDSKKTDTDESKTCLSEKLRRKISEDVEKFKATFSSRQSLESTMKISISSTEEINEVITRQEFIEWVKEYDEHILKLAQRVVATLQRREGVEIYDIEFIGGGSRVDTLRRVFEEHQFIVKHRLNKENVISKGSVLVGMQLSSNFEKVRLCSVQRVIEPNTFKISGIGNTEAKTKNCTVTIPNVHSENCELEYQGKIVGKILNCKFSEEFSDLRINIKNWVYCYSKENHIYSNGVLQSDTNEKVIYRVGKLNEVSDGSSLLSTQKVGPGYFLDQDVTHQNALKQLNDLYMQTEKGQKSVQECNTLKAQFETFIINNKNIRSEDENAELILKRKEARKVVNNVEHLKDIIGEYITQF</sequence>
<dbReference type="Gene3D" id="3.30.420.40">
    <property type="match status" value="3"/>
</dbReference>
<dbReference type="PANTHER" id="PTHR45639">
    <property type="entry name" value="HSC70CB, ISOFORM G-RELATED"/>
    <property type="match status" value="1"/>
</dbReference>
<dbReference type="InterPro" id="IPR043129">
    <property type="entry name" value="ATPase_NBD"/>
</dbReference>
<dbReference type="EMBL" id="KB206670">
    <property type="protein sequence ID" value="ELP89173.1"/>
    <property type="molecule type" value="Genomic_DNA"/>
</dbReference>
<keyword evidence="3" id="KW-0143">Chaperone</keyword>
<dbReference type="Proteomes" id="UP000014680">
    <property type="component" value="Unassembled WGS sequence"/>
</dbReference>
<dbReference type="OrthoDB" id="10262720at2759"/>
<dbReference type="GO" id="GO:0030968">
    <property type="term" value="P:endoplasmic reticulum unfolded protein response"/>
    <property type="evidence" value="ECO:0007669"/>
    <property type="project" value="TreeGrafter"/>
</dbReference>
<dbReference type="Pfam" id="PF00012">
    <property type="entry name" value="HSP70"/>
    <property type="match status" value="1"/>
</dbReference>
<evidence type="ECO:0000313" key="5">
    <source>
        <dbReference type="EMBL" id="ELP89173.1"/>
    </source>
</evidence>
<evidence type="ECO:0000256" key="3">
    <source>
        <dbReference type="ARBA" id="ARBA00023186"/>
    </source>
</evidence>
<dbReference type="PANTHER" id="PTHR45639:SF3">
    <property type="entry name" value="HYPOXIA UP-REGULATED PROTEIN 1"/>
    <property type="match status" value="1"/>
</dbReference>
<feature type="region of interest" description="Disordered" evidence="4">
    <location>
        <begin position="222"/>
        <end position="243"/>
    </location>
</feature>
<dbReference type="InterPro" id="IPR013126">
    <property type="entry name" value="Hsp_70_fam"/>
</dbReference>
<dbReference type="GeneID" id="14888273"/>
<evidence type="ECO:0000256" key="4">
    <source>
        <dbReference type="SAM" id="MobiDB-lite"/>
    </source>
</evidence>
<dbReference type="GO" id="GO:0005524">
    <property type="term" value="F:ATP binding"/>
    <property type="evidence" value="ECO:0007669"/>
    <property type="project" value="UniProtKB-KW"/>
</dbReference>
<dbReference type="RefSeq" id="XP_004255944.1">
    <property type="nucleotide sequence ID" value="XM_004255896.1"/>
</dbReference>
<keyword evidence="2" id="KW-0067">ATP-binding</keyword>
<dbReference type="Gene3D" id="3.30.30.30">
    <property type="match status" value="1"/>
</dbReference>
<dbReference type="SUPFAM" id="SSF53067">
    <property type="entry name" value="Actin-like ATPase domain"/>
    <property type="match status" value="2"/>
</dbReference>
<dbReference type="KEGG" id="eiv:EIN_485650"/>
<dbReference type="VEuPathDB" id="AmoebaDB:EIN_485650"/>
<organism evidence="5 6">
    <name type="scientific">Entamoeba invadens IP1</name>
    <dbReference type="NCBI Taxonomy" id="370355"/>
    <lineage>
        <taxon>Eukaryota</taxon>
        <taxon>Amoebozoa</taxon>
        <taxon>Evosea</taxon>
        <taxon>Archamoebae</taxon>
        <taxon>Mastigamoebida</taxon>
        <taxon>Entamoebidae</taxon>
        <taxon>Entamoeba</taxon>
    </lineage>
</organism>
<gene>
    <name evidence="5" type="ORF">EIN_485650</name>
</gene>
<accession>A0A0A1UAF4</accession>
<dbReference type="OMA" id="YWTYDIT"/>
<evidence type="ECO:0000313" key="6">
    <source>
        <dbReference type="Proteomes" id="UP000014680"/>
    </source>
</evidence>
<dbReference type="GO" id="GO:0140662">
    <property type="term" value="F:ATP-dependent protein folding chaperone"/>
    <property type="evidence" value="ECO:0007669"/>
    <property type="project" value="InterPro"/>
</dbReference>
<dbReference type="GO" id="GO:0034663">
    <property type="term" value="C:endoplasmic reticulum chaperone complex"/>
    <property type="evidence" value="ECO:0007669"/>
    <property type="project" value="TreeGrafter"/>
</dbReference>
<evidence type="ECO:0000256" key="1">
    <source>
        <dbReference type="ARBA" id="ARBA00022741"/>
    </source>
</evidence>
<dbReference type="Gene3D" id="3.90.640.10">
    <property type="entry name" value="Actin, Chain A, domain 4"/>
    <property type="match status" value="1"/>
</dbReference>
<protein>
    <submittedName>
        <fullName evidence="5">Uncharacterized protein</fullName>
    </submittedName>
</protein>
<reference evidence="5 6" key="1">
    <citation type="submission" date="2012-10" db="EMBL/GenBank/DDBJ databases">
        <authorList>
            <person name="Zafar N."/>
            <person name="Inman J."/>
            <person name="Hall N."/>
            <person name="Lorenzi H."/>
            <person name="Caler E."/>
        </authorList>
    </citation>
    <scope>NUCLEOTIDE SEQUENCE [LARGE SCALE GENOMIC DNA]</scope>
    <source>
        <strain evidence="5 6">IP1</strain>
    </source>
</reference>
<keyword evidence="1" id="KW-0547">Nucleotide-binding</keyword>
<proteinExistence type="predicted"/>
<dbReference type="AlphaFoldDB" id="A0A0A1UAF4"/>
<name>A0A0A1UAF4_ENTIV</name>
<keyword evidence="6" id="KW-1185">Reference proteome</keyword>
<evidence type="ECO:0000256" key="2">
    <source>
        <dbReference type="ARBA" id="ARBA00022840"/>
    </source>
</evidence>